<accession>A0AAW0UBU6</accession>
<keyword evidence="2" id="KW-1133">Transmembrane helix</keyword>
<organism evidence="3 4">
    <name type="scientific">Scylla paramamosain</name>
    <name type="common">Mud crab</name>
    <dbReference type="NCBI Taxonomy" id="85552"/>
    <lineage>
        <taxon>Eukaryota</taxon>
        <taxon>Metazoa</taxon>
        <taxon>Ecdysozoa</taxon>
        <taxon>Arthropoda</taxon>
        <taxon>Crustacea</taxon>
        <taxon>Multicrustacea</taxon>
        <taxon>Malacostraca</taxon>
        <taxon>Eumalacostraca</taxon>
        <taxon>Eucarida</taxon>
        <taxon>Decapoda</taxon>
        <taxon>Pleocyemata</taxon>
        <taxon>Brachyura</taxon>
        <taxon>Eubrachyura</taxon>
        <taxon>Portunoidea</taxon>
        <taxon>Portunidae</taxon>
        <taxon>Portuninae</taxon>
        <taxon>Scylla</taxon>
    </lineage>
</organism>
<evidence type="ECO:0000256" key="1">
    <source>
        <dbReference type="SAM" id="MobiDB-lite"/>
    </source>
</evidence>
<keyword evidence="4" id="KW-1185">Reference proteome</keyword>
<proteinExistence type="predicted"/>
<evidence type="ECO:0000256" key="2">
    <source>
        <dbReference type="SAM" id="Phobius"/>
    </source>
</evidence>
<gene>
    <name evidence="3" type="ORF">O3P69_005041</name>
</gene>
<reference evidence="3 4" key="1">
    <citation type="submission" date="2023-03" db="EMBL/GenBank/DDBJ databases">
        <title>High-quality genome of Scylla paramamosain provides insights in environmental adaptation.</title>
        <authorList>
            <person name="Zhang L."/>
        </authorList>
    </citation>
    <scope>NUCLEOTIDE SEQUENCE [LARGE SCALE GENOMIC DNA]</scope>
    <source>
        <strain evidence="3">LZ_2023a</strain>
        <tissue evidence="3">Muscle</tissue>
    </source>
</reference>
<feature type="region of interest" description="Disordered" evidence="1">
    <location>
        <begin position="240"/>
        <end position="269"/>
    </location>
</feature>
<protein>
    <submittedName>
        <fullName evidence="3">Uncharacterized protein</fullName>
    </submittedName>
</protein>
<evidence type="ECO:0000313" key="4">
    <source>
        <dbReference type="Proteomes" id="UP001487740"/>
    </source>
</evidence>
<comment type="caution">
    <text evidence="3">The sequence shown here is derived from an EMBL/GenBank/DDBJ whole genome shotgun (WGS) entry which is preliminary data.</text>
</comment>
<keyword evidence="2" id="KW-0472">Membrane</keyword>
<dbReference type="EMBL" id="JARAKH010000015">
    <property type="protein sequence ID" value="KAK8396803.1"/>
    <property type="molecule type" value="Genomic_DNA"/>
</dbReference>
<name>A0AAW0UBU6_SCYPA</name>
<feature type="transmembrane region" description="Helical" evidence="2">
    <location>
        <begin position="277"/>
        <end position="302"/>
    </location>
</feature>
<evidence type="ECO:0000313" key="3">
    <source>
        <dbReference type="EMBL" id="KAK8396803.1"/>
    </source>
</evidence>
<dbReference type="AlphaFoldDB" id="A0AAW0UBU6"/>
<sequence length="358" mass="39448">MMELQLNVTRGTLLVVAVMVGSLLGNGLGDLQASPNSKYCTQHPTFLFCDFLGAQELVVVESLAKRGGQTVNTAYLHNAEQMLVAMASLKPVIPNQHFSFKLVDSSTNLVPPYVSQLDMLRSAAQEVSIDRDVKLFSATSSVIGHLKISKPVRALNIKVENSLIDKIEKLHLESRSHLVLYNVTVNKVTQSSIYLKESSMNIWTGAIKTSLEQAIILGPRASVTLKDTYGKISLAGPKEVAPVPAPAPPQQEHRPPGIPPPTSQTARQQTPPYNQSVLVWVFPTVLAAVEAIIILINCTNWFPSLKRKKLPQGLEEGNLRVTRQTEAVSGSSNSTWHYYTEVPLIAVNRRQNTEYKYK</sequence>
<keyword evidence="2" id="KW-0812">Transmembrane</keyword>
<dbReference type="Proteomes" id="UP001487740">
    <property type="component" value="Unassembled WGS sequence"/>
</dbReference>